<name>A0A5R9KY62_9BACT</name>
<comment type="caution">
    <text evidence="1">The sequence shown here is derived from an EMBL/GenBank/DDBJ whole genome shotgun (WGS) entry which is preliminary data.</text>
</comment>
<proteinExistence type="predicted"/>
<sequence>MKTFKVRVTRDSEDELIEKVLETMERRGAITFEELNQDKNLQKTTPATDEQVQEIIDEAELIPYYSEKEAKDILNL</sequence>
<protein>
    <submittedName>
        <fullName evidence="1">Uncharacterized protein</fullName>
    </submittedName>
</protein>
<reference evidence="1 2" key="1">
    <citation type="submission" date="2019-05" db="EMBL/GenBank/DDBJ databases">
        <authorList>
            <person name="Qu J.-H."/>
        </authorList>
    </citation>
    <scope>NUCLEOTIDE SEQUENCE [LARGE SCALE GENOMIC DNA]</scope>
    <source>
        <strain evidence="1 2">T17</strain>
    </source>
</reference>
<organism evidence="1 2">
    <name type="scientific">Dyadobacter luticola</name>
    <dbReference type="NCBI Taxonomy" id="1979387"/>
    <lineage>
        <taxon>Bacteria</taxon>
        <taxon>Pseudomonadati</taxon>
        <taxon>Bacteroidota</taxon>
        <taxon>Cytophagia</taxon>
        <taxon>Cytophagales</taxon>
        <taxon>Spirosomataceae</taxon>
        <taxon>Dyadobacter</taxon>
    </lineage>
</organism>
<dbReference type="OrthoDB" id="963412at2"/>
<dbReference type="EMBL" id="VCEJ01000004">
    <property type="protein sequence ID" value="TLV01037.1"/>
    <property type="molecule type" value="Genomic_DNA"/>
</dbReference>
<keyword evidence="2" id="KW-1185">Reference proteome</keyword>
<accession>A0A5R9KY62</accession>
<evidence type="ECO:0000313" key="1">
    <source>
        <dbReference type="EMBL" id="TLV01037.1"/>
    </source>
</evidence>
<dbReference type="RefSeq" id="WP_138366409.1">
    <property type="nucleotide sequence ID" value="NZ_VCEJ01000004.1"/>
</dbReference>
<gene>
    <name evidence="1" type="ORF">FEN17_16380</name>
</gene>
<dbReference type="Proteomes" id="UP000306402">
    <property type="component" value="Unassembled WGS sequence"/>
</dbReference>
<dbReference type="AlphaFoldDB" id="A0A5R9KY62"/>
<evidence type="ECO:0000313" key="2">
    <source>
        <dbReference type="Proteomes" id="UP000306402"/>
    </source>
</evidence>